<evidence type="ECO:0000313" key="3">
    <source>
        <dbReference type="Proteomes" id="UP000663881"/>
    </source>
</evidence>
<comment type="caution">
    <text evidence="2">The sequence shown here is derived from an EMBL/GenBank/DDBJ whole genome shotgun (WGS) entry which is preliminary data.</text>
</comment>
<keyword evidence="1" id="KW-0175">Coiled coil</keyword>
<feature type="coiled-coil region" evidence="1">
    <location>
        <begin position="12"/>
        <end position="39"/>
    </location>
</feature>
<protein>
    <recommendedName>
        <fullName evidence="4">Myosin heavy chain</fullName>
    </recommendedName>
</protein>
<dbReference type="EMBL" id="CAJOAY010035734">
    <property type="protein sequence ID" value="CAF4452976.1"/>
    <property type="molecule type" value="Genomic_DNA"/>
</dbReference>
<evidence type="ECO:0000313" key="2">
    <source>
        <dbReference type="EMBL" id="CAF4452976.1"/>
    </source>
</evidence>
<gene>
    <name evidence="2" type="ORF">OKA104_LOCUS54264</name>
</gene>
<reference evidence="2" key="1">
    <citation type="submission" date="2021-02" db="EMBL/GenBank/DDBJ databases">
        <authorList>
            <person name="Nowell W R."/>
        </authorList>
    </citation>
    <scope>NUCLEOTIDE SEQUENCE</scope>
</reference>
<dbReference type="AlphaFoldDB" id="A0A820SF32"/>
<accession>A0A820SF32</accession>
<evidence type="ECO:0000256" key="1">
    <source>
        <dbReference type="SAM" id="Coils"/>
    </source>
</evidence>
<organism evidence="2 3">
    <name type="scientific">Adineta steineri</name>
    <dbReference type="NCBI Taxonomy" id="433720"/>
    <lineage>
        <taxon>Eukaryota</taxon>
        <taxon>Metazoa</taxon>
        <taxon>Spiralia</taxon>
        <taxon>Gnathifera</taxon>
        <taxon>Rotifera</taxon>
        <taxon>Eurotatoria</taxon>
        <taxon>Bdelloidea</taxon>
        <taxon>Adinetida</taxon>
        <taxon>Adinetidae</taxon>
        <taxon>Adineta</taxon>
    </lineage>
</organism>
<dbReference type="Proteomes" id="UP000663881">
    <property type="component" value="Unassembled WGS sequence"/>
</dbReference>
<sequence>LEEIAALNLAKFRKVQTDLEESAERADIAENQLGKLRAKNRSSISASRSSEIRDLRESTIVRASSTMRASSVRQR</sequence>
<name>A0A820SF32_9BILA</name>
<evidence type="ECO:0008006" key="4">
    <source>
        <dbReference type="Google" id="ProtNLM"/>
    </source>
</evidence>
<feature type="non-terminal residue" evidence="2">
    <location>
        <position position="1"/>
    </location>
</feature>
<proteinExistence type="predicted"/>